<name>A0ABU1IW02_9BACL</name>
<evidence type="ECO:0000256" key="2">
    <source>
        <dbReference type="SAM" id="SignalP"/>
    </source>
</evidence>
<dbReference type="EMBL" id="JAVDQH010000001">
    <property type="protein sequence ID" value="MDR6242393.1"/>
    <property type="molecule type" value="Genomic_DNA"/>
</dbReference>
<feature type="signal peptide" evidence="2">
    <location>
        <begin position="1"/>
        <end position="21"/>
    </location>
</feature>
<dbReference type="Proteomes" id="UP001185028">
    <property type="component" value="Unassembled WGS sequence"/>
</dbReference>
<proteinExistence type="predicted"/>
<sequence>MKKWIWIGLMGAGLLGLAAFAKDTLQLGDPPRNQAYAQDWKLAAGTMKQLDIQSDYEIAVDFAPSTDGQDHVTIKGAVIPDVSKQLQQTELQGSVLQLHLGTQQRSWQLVKPRVQHHVQYITVQLARPDSLQLASFRLKSAQTNLNHVQAGQIRVQAGSGRIKAQQLLGDTELTTSDGDISIQDWNGSKLTVQSGSGQLQIGKAIGNIHTATGSGELEIDQLVGDAGIESHSGNVKLALAGSHNINVKVRSADVEIATNASFAGSYKARSVTGQTQIPHPTVTGSSHIDAYSESGNIAIKRGNRSS</sequence>
<evidence type="ECO:0000313" key="5">
    <source>
        <dbReference type="Proteomes" id="UP001185028"/>
    </source>
</evidence>
<keyword evidence="5" id="KW-1185">Reference proteome</keyword>
<evidence type="ECO:0000259" key="3">
    <source>
        <dbReference type="Pfam" id="PF13349"/>
    </source>
</evidence>
<organism evidence="4 5">
    <name type="scientific">Paenibacillus hunanensis</name>
    <dbReference type="NCBI Taxonomy" id="539262"/>
    <lineage>
        <taxon>Bacteria</taxon>
        <taxon>Bacillati</taxon>
        <taxon>Bacillota</taxon>
        <taxon>Bacilli</taxon>
        <taxon>Bacillales</taxon>
        <taxon>Paenibacillaceae</taxon>
        <taxon>Paenibacillus</taxon>
    </lineage>
</organism>
<dbReference type="RefSeq" id="WP_188774854.1">
    <property type="nucleotide sequence ID" value="NZ_BMMB01000003.1"/>
</dbReference>
<reference evidence="4 5" key="1">
    <citation type="submission" date="2023-07" db="EMBL/GenBank/DDBJ databases">
        <title>Genomic Encyclopedia of Type Strains, Phase IV (KMG-IV): sequencing the most valuable type-strain genomes for metagenomic binning, comparative biology and taxonomic classification.</title>
        <authorList>
            <person name="Goeker M."/>
        </authorList>
    </citation>
    <scope>NUCLEOTIDE SEQUENCE [LARGE SCALE GENOMIC DNA]</scope>
    <source>
        <strain evidence="4 5">DSM 22170</strain>
    </source>
</reference>
<feature type="chain" id="PRO_5046471086" description="DUF4097 domain-containing protein" evidence="2">
    <location>
        <begin position="22"/>
        <end position="306"/>
    </location>
</feature>
<dbReference type="Pfam" id="PF13349">
    <property type="entry name" value="DUF4097"/>
    <property type="match status" value="1"/>
</dbReference>
<protein>
    <recommendedName>
        <fullName evidence="3">DUF4097 domain-containing protein</fullName>
    </recommendedName>
</protein>
<dbReference type="PANTHER" id="PTHR34094:SF1">
    <property type="entry name" value="PROTEIN FAM185A"/>
    <property type="match status" value="1"/>
</dbReference>
<gene>
    <name evidence="4" type="ORF">JOC58_000277</name>
</gene>
<evidence type="ECO:0000313" key="4">
    <source>
        <dbReference type="EMBL" id="MDR6242393.1"/>
    </source>
</evidence>
<comment type="caution">
    <text evidence="4">The sequence shown here is derived from an EMBL/GenBank/DDBJ whole genome shotgun (WGS) entry which is preliminary data.</text>
</comment>
<evidence type="ECO:0000256" key="1">
    <source>
        <dbReference type="SAM" id="MobiDB-lite"/>
    </source>
</evidence>
<dbReference type="PANTHER" id="PTHR34094">
    <property type="match status" value="1"/>
</dbReference>
<keyword evidence="2" id="KW-0732">Signal</keyword>
<dbReference type="InterPro" id="IPR025164">
    <property type="entry name" value="Toastrack_DUF4097"/>
</dbReference>
<feature type="compositionally biased region" description="Polar residues" evidence="1">
    <location>
        <begin position="271"/>
        <end position="286"/>
    </location>
</feature>
<feature type="domain" description="DUF4097" evidence="3">
    <location>
        <begin position="48"/>
        <end position="299"/>
    </location>
</feature>
<feature type="region of interest" description="Disordered" evidence="1">
    <location>
        <begin position="269"/>
        <end position="288"/>
    </location>
</feature>
<accession>A0ABU1IW02</accession>